<keyword evidence="1" id="KW-0732">Signal</keyword>
<dbReference type="Proteomes" id="UP000306196">
    <property type="component" value="Unassembled WGS sequence"/>
</dbReference>
<accession>A0A5R8KIR9</accession>
<name>A0A5R8KIR9_9BACT</name>
<dbReference type="SUPFAM" id="SSF49373">
    <property type="entry name" value="Invasin/intimin cell-adhesion fragments"/>
    <property type="match status" value="1"/>
</dbReference>
<sequence length="938" mass="104076">MNRSLTRISLSLATVGVATALSANPVTVDFNRQIKPILEAQCVSCHHPGEDKGGLLLDTLQGMIKGGDSGTSLVPGQPDKSEILARVMLPHDDGDIMPPKGDPLTAEQQALLKTWIAEGANWPQGVALKARSKEELKAIARLEQKVNRIRSIEVLPPNFNLETKRDKHRVMVFATFDDDTTRDVSEFAEIKVANGQFAKLDAGVLYPVQDGATEIQVAYHGKTAVAPVKVVGAGTDRPVSFNLDVMPIFMAAGCNGGGCHGSARGKDGFMLSLFGYDPDGDYKRITRELAGRRVNVALPEESTLVEKSLGTVPHSGNECFAPGSEFHKTMVEWIANGVPKDAKEVATVTGIEIFPKMCVMEGQAETQQVTVRASYSDGTDRDVTNQVVFSSNNDPCASVSKLGVVTSHERGEAFVLARFSTYSVVSQFIVIPENLKYERPKLVENNYIDTLVNDKLHKLRILPSGICSDQEFVRRVYIDVVGLLPSPDEVKNFVADANPKKREALIDQLLGRKEFTEMWVMKWSELLQMHSVDNANEGTFYKNVLLYYGWLQERLANNVPLNEVVAELLSAEGSTIANPPTNYYQTERDTLLVTENVAQVFMGMRIQCAQCHNHPFDQWTMDDYYGFMAFFTQIGRKTTDDPREQIVFDRGTGNAVHPVTKAAVMPKFLGGDKPEIAKGEDRRAVMAKWLASDQNPFFARNLSNITWSHFFGVGIIDPVDDVRVSNPASNPELLATLAGKLSEYKYDFKRLVRDICNSMTYQRSTKANESNENDKFNFAKAQVRRLRAEVLADALSNVTNVPMKYQGLPLGARAVQIADGSVSDYFLTTFGRAQRTTVCSCEVKMDPALGQALHFINGNAVHDNIKKGKVVADMVAKDKKSDEEIIQELFLRSLGRDVRPEEKAAVIKQIQEVPEERVAVLEDVFWALLNSKEFYFNH</sequence>
<comment type="caution">
    <text evidence="5">The sequence shown here is derived from an EMBL/GenBank/DDBJ whole genome shotgun (WGS) entry which is preliminary data.</text>
</comment>
<dbReference type="RefSeq" id="WP_138084559.1">
    <property type="nucleotide sequence ID" value="NZ_VAUV01000002.1"/>
</dbReference>
<dbReference type="InterPro" id="IPR022655">
    <property type="entry name" value="DUF1553"/>
</dbReference>
<proteinExistence type="predicted"/>
<dbReference type="SUPFAM" id="SSF46626">
    <property type="entry name" value="Cytochrome c"/>
    <property type="match status" value="1"/>
</dbReference>
<dbReference type="Pfam" id="PF07587">
    <property type="entry name" value="PSD1"/>
    <property type="match status" value="1"/>
</dbReference>
<dbReference type="OrthoDB" id="9764302at2"/>
<dbReference type="GO" id="GO:0020037">
    <property type="term" value="F:heme binding"/>
    <property type="evidence" value="ECO:0007669"/>
    <property type="project" value="InterPro"/>
</dbReference>
<dbReference type="GO" id="GO:0009055">
    <property type="term" value="F:electron transfer activity"/>
    <property type="evidence" value="ECO:0007669"/>
    <property type="project" value="InterPro"/>
</dbReference>
<dbReference type="PANTHER" id="PTHR35889:SF3">
    <property type="entry name" value="F-BOX DOMAIN-CONTAINING PROTEIN"/>
    <property type="match status" value="1"/>
</dbReference>
<feature type="domain" description="DUF1553" evidence="3">
    <location>
        <begin position="682"/>
        <end position="906"/>
    </location>
</feature>
<evidence type="ECO:0000313" key="5">
    <source>
        <dbReference type="EMBL" id="TLD72204.1"/>
    </source>
</evidence>
<feature type="domain" description="Cytochrome C Planctomycete-type" evidence="4">
    <location>
        <begin position="42"/>
        <end position="101"/>
    </location>
</feature>
<feature type="chain" id="PRO_5024391432" evidence="1">
    <location>
        <begin position="24"/>
        <end position="938"/>
    </location>
</feature>
<dbReference type="Pfam" id="PF07583">
    <property type="entry name" value="PSCyt2"/>
    <property type="match status" value="1"/>
</dbReference>
<dbReference type="Gene3D" id="2.60.40.1080">
    <property type="match status" value="2"/>
</dbReference>
<protein>
    <submittedName>
        <fullName evidence="5">DUF1549 domain-containing protein</fullName>
    </submittedName>
</protein>
<dbReference type="PANTHER" id="PTHR35889">
    <property type="entry name" value="CYCLOINULO-OLIGOSACCHARIDE FRUCTANOTRANSFERASE-RELATED"/>
    <property type="match status" value="1"/>
</dbReference>
<dbReference type="InterPro" id="IPR011429">
    <property type="entry name" value="Cyt_c_Planctomycete-type"/>
</dbReference>
<feature type="domain" description="DUF1549" evidence="2">
    <location>
        <begin position="448"/>
        <end position="634"/>
    </location>
</feature>
<evidence type="ECO:0000259" key="2">
    <source>
        <dbReference type="Pfam" id="PF07583"/>
    </source>
</evidence>
<dbReference type="InterPro" id="IPR011444">
    <property type="entry name" value="DUF1549"/>
</dbReference>
<keyword evidence="6" id="KW-1185">Reference proteome</keyword>
<feature type="signal peptide" evidence="1">
    <location>
        <begin position="1"/>
        <end position="23"/>
    </location>
</feature>
<organism evidence="5 6">
    <name type="scientific">Phragmitibacter flavus</name>
    <dbReference type="NCBI Taxonomy" id="2576071"/>
    <lineage>
        <taxon>Bacteria</taxon>
        <taxon>Pseudomonadati</taxon>
        <taxon>Verrucomicrobiota</taxon>
        <taxon>Verrucomicrobiia</taxon>
        <taxon>Verrucomicrobiales</taxon>
        <taxon>Verrucomicrobiaceae</taxon>
        <taxon>Phragmitibacter</taxon>
    </lineage>
</organism>
<evidence type="ECO:0000256" key="1">
    <source>
        <dbReference type="SAM" id="SignalP"/>
    </source>
</evidence>
<evidence type="ECO:0000259" key="4">
    <source>
        <dbReference type="Pfam" id="PF07635"/>
    </source>
</evidence>
<dbReference type="InterPro" id="IPR008964">
    <property type="entry name" value="Invasin/intimin_cell_adhesion"/>
</dbReference>
<dbReference type="AlphaFoldDB" id="A0A5R8KIR9"/>
<dbReference type="EMBL" id="VAUV01000002">
    <property type="protein sequence ID" value="TLD72204.1"/>
    <property type="molecule type" value="Genomic_DNA"/>
</dbReference>
<evidence type="ECO:0000259" key="3">
    <source>
        <dbReference type="Pfam" id="PF07587"/>
    </source>
</evidence>
<dbReference type="Pfam" id="PF07635">
    <property type="entry name" value="PSCyt1"/>
    <property type="match status" value="1"/>
</dbReference>
<evidence type="ECO:0000313" key="6">
    <source>
        <dbReference type="Proteomes" id="UP000306196"/>
    </source>
</evidence>
<reference evidence="5 6" key="1">
    <citation type="submission" date="2019-05" db="EMBL/GenBank/DDBJ databases">
        <title>Verrucobacter flavum gen. nov., sp. nov. a new member of the family Verrucomicrobiaceae.</title>
        <authorList>
            <person name="Szuroczki S."/>
            <person name="Abbaszade G."/>
            <person name="Szabo A."/>
            <person name="Felfoldi T."/>
            <person name="Schumann P."/>
            <person name="Boka K."/>
            <person name="Keki Z."/>
            <person name="Toumi M."/>
            <person name="Toth E."/>
        </authorList>
    </citation>
    <scope>NUCLEOTIDE SEQUENCE [LARGE SCALE GENOMIC DNA]</scope>
    <source>
        <strain evidence="5 6">MG-N-17</strain>
    </source>
</reference>
<dbReference type="InterPro" id="IPR036909">
    <property type="entry name" value="Cyt_c-like_dom_sf"/>
</dbReference>
<gene>
    <name evidence="5" type="ORF">FEM03_02280</name>
</gene>